<evidence type="ECO:0000313" key="3">
    <source>
        <dbReference type="Proteomes" id="UP001589810"/>
    </source>
</evidence>
<dbReference type="Gene3D" id="1.10.10.10">
    <property type="entry name" value="Winged helix-like DNA-binding domain superfamily/Winged helix DNA-binding domain"/>
    <property type="match status" value="1"/>
</dbReference>
<dbReference type="Proteomes" id="UP001589810">
    <property type="component" value="Unassembled WGS sequence"/>
</dbReference>
<evidence type="ECO:0000259" key="1">
    <source>
        <dbReference type="PROSITE" id="PS50995"/>
    </source>
</evidence>
<dbReference type="InterPro" id="IPR000835">
    <property type="entry name" value="HTH_MarR-typ"/>
</dbReference>
<dbReference type="EMBL" id="JBHLUD010000003">
    <property type="protein sequence ID" value="MFC0542026.1"/>
    <property type="molecule type" value="Genomic_DNA"/>
</dbReference>
<accession>A0ABV6MQA4</accession>
<feature type="domain" description="HTH marR-type" evidence="1">
    <location>
        <begin position="1"/>
        <end position="137"/>
    </location>
</feature>
<keyword evidence="3" id="KW-1185">Reference proteome</keyword>
<comment type="caution">
    <text evidence="2">The sequence shown here is derived from an EMBL/GenBank/DDBJ whole genome shotgun (WGS) entry which is preliminary data.</text>
</comment>
<dbReference type="InterPro" id="IPR039422">
    <property type="entry name" value="MarR/SlyA-like"/>
</dbReference>
<dbReference type="PANTHER" id="PTHR33164">
    <property type="entry name" value="TRANSCRIPTIONAL REGULATOR, MARR FAMILY"/>
    <property type="match status" value="1"/>
</dbReference>
<sequence length="155" mass="17239">MTPETVEPGMALARLARVAERALIRVELTLPQYRMLSVLAMANSATPSRVAWLLAVKPATVTAVMDGLVAGGYVRREPDQNDRRKVTHVVTYDGRRMLDVANAEIRRDLGRLAEFLEPEQAELAMAGLVLWTEALNRARQAEWAAREGAQRGECR</sequence>
<dbReference type="RefSeq" id="WP_379793942.1">
    <property type="nucleotide sequence ID" value="NZ_JBHLUD010000003.1"/>
</dbReference>
<dbReference type="Pfam" id="PF12802">
    <property type="entry name" value="MarR_2"/>
    <property type="match status" value="1"/>
</dbReference>
<dbReference type="PROSITE" id="PS50995">
    <property type="entry name" value="HTH_MARR_2"/>
    <property type="match status" value="1"/>
</dbReference>
<name>A0ABV6MQA4_9PSEU</name>
<dbReference type="SUPFAM" id="SSF46785">
    <property type="entry name" value="Winged helix' DNA-binding domain"/>
    <property type="match status" value="1"/>
</dbReference>
<reference evidence="2 3" key="1">
    <citation type="submission" date="2024-09" db="EMBL/GenBank/DDBJ databases">
        <authorList>
            <person name="Sun Q."/>
            <person name="Mori K."/>
        </authorList>
    </citation>
    <scope>NUCLEOTIDE SEQUENCE [LARGE SCALE GENOMIC DNA]</scope>
    <source>
        <strain evidence="2 3">TBRC 1432</strain>
    </source>
</reference>
<gene>
    <name evidence="2" type="ORF">ACFFH7_11080</name>
</gene>
<dbReference type="PANTHER" id="PTHR33164:SF43">
    <property type="entry name" value="HTH-TYPE TRANSCRIPTIONAL REPRESSOR YETL"/>
    <property type="match status" value="1"/>
</dbReference>
<dbReference type="InterPro" id="IPR036388">
    <property type="entry name" value="WH-like_DNA-bd_sf"/>
</dbReference>
<evidence type="ECO:0000313" key="2">
    <source>
        <dbReference type="EMBL" id="MFC0542026.1"/>
    </source>
</evidence>
<protein>
    <submittedName>
        <fullName evidence="2">MarR family winged helix-turn-helix transcriptional regulator</fullName>
    </submittedName>
</protein>
<organism evidence="2 3">
    <name type="scientific">Kutzneria chonburiensis</name>
    <dbReference type="NCBI Taxonomy" id="1483604"/>
    <lineage>
        <taxon>Bacteria</taxon>
        <taxon>Bacillati</taxon>
        <taxon>Actinomycetota</taxon>
        <taxon>Actinomycetes</taxon>
        <taxon>Pseudonocardiales</taxon>
        <taxon>Pseudonocardiaceae</taxon>
        <taxon>Kutzneria</taxon>
    </lineage>
</organism>
<dbReference type="InterPro" id="IPR036390">
    <property type="entry name" value="WH_DNA-bd_sf"/>
</dbReference>
<dbReference type="SMART" id="SM00347">
    <property type="entry name" value="HTH_MARR"/>
    <property type="match status" value="1"/>
</dbReference>
<proteinExistence type="predicted"/>